<dbReference type="PANTHER" id="PTHR12835:SF5">
    <property type="entry name" value="BIOTIN--PROTEIN LIGASE"/>
    <property type="match status" value="1"/>
</dbReference>
<evidence type="ECO:0000259" key="7">
    <source>
        <dbReference type="PROSITE" id="PS51733"/>
    </source>
</evidence>
<evidence type="ECO:0000256" key="3">
    <source>
        <dbReference type="ARBA" id="ARBA00022840"/>
    </source>
</evidence>
<dbReference type="EMBL" id="JACIJC010000002">
    <property type="protein sequence ID" value="MBB5685103.1"/>
    <property type="molecule type" value="Genomic_DNA"/>
</dbReference>
<organism evidence="8 9">
    <name type="scientific">Sphingobium boeckii</name>
    <dbReference type="NCBI Taxonomy" id="1082345"/>
    <lineage>
        <taxon>Bacteria</taxon>
        <taxon>Pseudomonadati</taxon>
        <taxon>Pseudomonadota</taxon>
        <taxon>Alphaproteobacteria</taxon>
        <taxon>Sphingomonadales</taxon>
        <taxon>Sphingomonadaceae</taxon>
        <taxon>Sphingobium</taxon>
    </lineage>
</organism>
<protein>
    <recommendedName>
        <fullName evidence="5">biotin--[biotin carboxyl-carrier protein] ligase</fullName>
        <ecNumber evidence="5">6.3.4.15</ecNumber>
    </recommendedName>
</protein>
<keyword evidence="4" id="KW-0092">Biotin</keyword>
<dbReference type="SUPFAM" id="SSF50037">
    <property type="entry name" value="C-terminal domain of transcriptional repressors"/>
    <property type="match status" value="1"/>
</dbReference>
<dbReference type="InterPro" id="IPR004408">
    <property type="entry name" value="Biotin_CoA_COase_ligase"/>
</dbReference>
<keyword evidence="2" id="KW-0547">Nucleotide-binding</keyword>
<dbReference type="AlphaFoldDB" id="A0A7W9AG69"/>
<dbReference type="PROSITE" id="PS51733">
    <property type="entry name" value="BPL_LPL_CATALYTIC"/>
    <property type="match status" value="1"/>
</dbReference>
<evidence type="ECO:0000256" key="2">
    <source>
        <dbReference type="ARBA" id="ARBA00022741"/>
    </source>
</evidence>
<keyword evidence="1 8" id="KW-0436">Ligase</keyword>
<comment type="caution">
    <text evidence="8">The sequence shown here is derived from an EMBL/GenBank/DDBJ whole genome shotgun (WGS) entry which is preliminary data.</text>
</comment>
<dbReference type="Pfam" id="PF03099">
    <property type="entry name" value="BPL_LplA_LipB"/>
    <property type="match status" value="1"/>
</dbReference>
<dbReference type="InterPro" id="IPR004143">
    <property type="entry name" value="BPL_LPL_catalytic"/>
</dbReference>
<keyword evidence="9" id="KW-1185">Reference proteome</keyword>
<proteinExistence type="predicted"/>
<dbReference type="GO" id="GO:0005737">
    <property type="term" value="C:cytoplasm"/>
    <property type="evidence" value="ECO:0007669"/>
    <property type="project" value="TreeGrafter"/>
</dbReference>
<dbReference type="Gene3D" id="3.30.930.10">
    <property type="entry name" value="Bira Bifunctional Protein, Domain 2"/>
    <property type="match status" value="1"/>
</dbReference>
<evidence type="ECO:0000313" key="9">
    <source>
        <dbReference type="Proteomes" id="UP000549617"/>
    </source>
</evidence>
<dbReference type="PANTHER" id="PTHR12835">
    <property type="entry name" value="BIOTIN PROTEIN LIGASE"/>
    <property type="match status" value="1"/>
</dbReference>
<keyword evidence="3" id="KW-0067">ATP-binding</keyword>
<dbReference type="Pfam" id="PF02237">
    <property type="entry name" value="BPL_C"/>
    <property type="match status" value="1"/>
</dbReference>
<evidence type="ECO:0000256" key="1">
    <source>
        <dbReference type="ARBA" id="ARBA00022598"/>
    </source>
</evidence>
<comment type="catalytic activity">
    <reaction evidence="6">
        <text>biotin + L-lysyl-[protein] + ATP = N(6)-biotinyl-L-lysyl-[protein] + AMP + diphosphate + H(+)</text>
        <dbReference type="Rhea" id="RHEA:11756"/>
        <dbReference type="Rhea" id="RHEA-COMP:9752"/>
        <dbReference type="Rhea" id="RHEA-COMP:10505"/>
        <dbReference type="ChEBI" id="CHEBI:15378"/>
        <dbReference type="ChEBI" id="CHEBI:29969"/>
        <dbReference type="ChEBI" id="CHEBI:30616"/>
        <dbReference type="ChEBI" id="CHEBI:33019"/>
        <dbReference type="ChEBI" id="CHEBI:57586"/>
        <dbReference type="ChEBI" id="CHEBI:83144"/>
        <dbReference type="ChEBI" id="CHEBI:456215"/>
        <dbReference type="EC" id="6.3.4.15"/>
    </reaction>
</comment>
<dbReference type="InterPro" id="IPR045864">
    <property type="entry name" value="aa-tRNA-synth_II/BPL/LPL"/>
</dbReference>
<dbReference type="Proteomes" id="UP000549617">
    <property type="component" value="Unassembled WGS sequence"/>
</dbReference>
<sequence length="220" mass="22852">MIALASAGEAEGLWLRAVTQTAGRGRLGRIWQSPPGNLYASTLVRPRPADPSPASLGFVAAVALHETVTPWVGEGALTLKWPNDLLLDGAKLSGILLEGADGAVVIGMGVNLAHYPEGLERAVTSLAVGGRGAPDPALFLEDLAAAFAHWLGRWRSEGLAPIRTAWLAAAHPKGTALTANLPDGESIKGLFDGLDSDGALILRLADGHSRVIHAGDVFLI</sequence>
<dbReference type="GO" id="GO:0004077">
    <property type="term" value="F:biotin--[biotin carboxyl-carrier protein] ligase activity"/>
    <property type="evidence" value="ECO:0007669"/>
    <property type="project" value="UniProtKB-EC"/>
</dbReference>
<accession>A0A7W9AG69</accession>
<evidence type="ECO:0000256" key="5">
    <source>
        <dbReference type="ARBA" id="ARBA00024227"/>
    </source>
</evidence>
<dbReference type="Gene3D" id="2.30.30.100">
    <property type="match status" value="1"/>
</dbReference>
<evidence type="ECO:0000256" key="4">
    <source>
        <dbReference type="ARBA" id="ARBA00023267"/>
    </source>
</evidence>
<dbReference type="CDD" id="cd16442">
    <property type="entry name" value="BPL"/>
    <property type="match status" value="1"/>
</dbReference>
<dbReference type="GO" id="GO:0005524">
    <property type="term" value="F:ATP binding"/>
    <property type="evidence" value="ECO:0007669"/>
    <property type="project" value="UniProtKB-KW"/>
</dbReference>
<evidence type="ECO:0000256" key="6">
    <source>
        <dbReference type="ARBA" id="ARBA00047846"/>
    </source>
</evidence>
<dbReference type="NCBIfam" id="TIGR00121">
    <property type="entry name" value="birA_ligase"/>
    <property type="match status" value="1"/>
</dbReference>
<dbReference type="InterPro" id="IPR008988">
    <property type="entry name" value="Transcriptional_repressor_C"/>
</dbReference>
<name>A0A7W9AG69_9SPHN</name>
<dbReference type="InterPro" id="IPR003142">
    <property type="entry name" value="BPL_C"/>
</dbReference>
<gene>
    <name evidence="8" type="ORF">FHS49_001111</name>
</gene>
<evidence type="ECO:0000313" key="8">
    <source>
        <dbReference type="EMBL" id="MBB5685103.1"/>
    </source>
</evidence>
<dbReference type="EC" id="6.3.4.15" evidence="5"/>
<dbReference type="SUPFAM" id="SSF55681">
    <property type="entry name" value="Class II aaRS and biotin synthetases"/>
    <property type="match status" value="1"/>
</dbReference>
<feature type="domain" description="BPL/LPL catalytic" evidence="7">
    <location>
        <begin position="1"/>
        <end position="155"/>
    </location>
</feature>
<reference evidence="8 9" key="1">
    <citation type="submission" date="2020-08" db="EMBL/GenBank/DDBJ databases">
        <title>Genomic Encyclopedia of Type Strains, Phase IV (KMG-IV): sequencing the most valuable type-strain genomes for metagenomic binning, comparative biology and taxonomic classification.</title>
        <authorList>
            <person name="Goeker M."/>
        </authorList>
    </citation>
    <scope>NUCLEOTIDE SEQUENCE [LARGE SCALE GENOMIC DNA]</scope>
    <source>
        <strain evidence="8 9">DSM 25079</strain>
    </source>
</reference>